<dbReference type="AlphaFoldDB" id="A0A1M7YC92"/>
<keyword evidence="1" id="KW-0732">Signal</keyword>
<feature type="signal peptide" evidence="1">
    <location>
        <begin position="1"/>
        <end position="21"/>
    </location>
</feature>
<dbReference type="Proteomes" id="UP000184603">
    <property type="component" value="Unassembled WGS sequence"/>
</dbReference>
<proteinExistence type="predicted"/>
<evidence type="ECO:0000256" key="1">
    <source>
        <dbReference type="SAM" id="SignalP"/>
    </source>
</evidence>
<dbReference type="PROSITE" id="PS50206">
    <property type="entry name" value="RHODANESE_3"/>
    <property type="match status" value="1"/>
</dbReference>
<dbReference type="SUPFAM" id="SSF52821">
    <property type="entry name" value="Rhodanese/Cell cycle control phosphatase"/>
    <property type="match status" value="1"/>
</dbReference>
<accession>A0A1M7YC92</accession>
<dbReference type="EMBL" id="FRFE01000017">
    <property type="protein sequence ID" value="SHO50260.1"/>
    <property type="molecule type" value="Genomic_DNA"/>
</dbReference>
<dbReference type="RefSeq" id="WP_073614800.1">
    <property type="nucleotide sequence ID" value="NZ_FRFE01000017.1"/>
</dbReference>
<reference evidence="3 4" key="1">
    <citation type="submission" date="2016-12" db="EMBL/GenBank/DDBJ databases">
        <authorList>
            <person name="Song W.-J."/>
            <person name="Kurnit D.M."/>
        </authorList>
    </citation>
    <scope>NUCLEOTIDE SEQUENCE [LARGE SCALE GENOMIC DNA]</scope>
    <source>
        <strain evidence="3 4">DSM 18488</strain>
    </source>
</reference>
<evidence type="ECO:0000259" key="2">
    <source>
        <dbReference type="PROSITE" id="PS50206"/>
    </source>
</evidence>
<dbReference type="OrthoDB" id="5422492at2"/>
<protein>
    <recommendedName>
        <fullName evidence="2">Rhodanese domain-containing protein</fullName>
    </recommendedName>
</protein>
<dbReference type="STRING" id="1121416.SAMN02745220_03339"/>
<keyword evidence="4" id="KW-1185">Reference proteome</keyword>
<feature type="domain" description="Rhodanese" evidence="2">
    <location>
        <begin position="63"/>
        <end position="93"/>
    </location>
</feature>
<feature type="chain" id="PRO_5012839459" description="Rhodanese domain-containing protein" evidence="1">
    <location>
        <begin position="22"/>
        <end position="97"/>
    </location>
</feature>
<evidence type="ECO:0000313" key="3">
    <source>
        <dbReference type="EMBL" id="SHO50260.1"/>
    </source>
</evidence>
<gene>
    <name evidence="3" type="ORF">SAMN02745220_03339</name>
</gene>
<name>A0A1M7YC92_9BACT</name>
<sequence>MQKISFLFLVACLFFAGKAQAFERFPVVVTDELQDMLVQRSSGKIDFTLLNTLDEIIFHHQSIPGSMNIPWNVIDDRYTELGEDKNRLIITYCIGHR</sequence>
<dbReference type="InterPro" id="IPR036873">
    <property type="entry name" value="Rhodanese-like_dom_sf"/>
</dbReference>
<dbReference type="CDD" id="cd00158">
    <property type="entry name" value="RHOD"/>
    <property type="match status" value="1"/>
</dbReference>
<dbReference type="Gene3D" id="3.40.250.10">
    <property type="entry name" value="Rhodanese-like domain"/>
    <property type="match status" value="1"/>
</dbReference>
<dbReference type="InterPro" id="IPR001763">
    <property type="entry name" value="Rhodanese-like_dom"/>
</dbReference>
<organism evidence="3 4">
    <name type="scientific">Desulfopila aestuarii DSM 18488</name>
    <dbReference type="NCBI Taxonomy" id="1121416"/>
    <lineage>
        <taxon>Bacteria</taxon>
        <taxon>Pseudomonadati</taxon>
        <taxon>Thermodesulfobacteriota</taxon>
        <taxon>Desulfobulbia</taxon>
        <taxon>Desulfobulbales</taxon>
        <taxon>Desulfocapsaceae</taxon>
        <taxon>Desulfopila</taxon>
    </lineage>
</organism>
<evidence type="ECO:0000313" key="4">
    <source>
        <dbReference type="Proteomes" id="UP000184603"/>
    </source>
</evidence>